<organism evidence="2 3">
    <name type="scientific">Maudiozyma exigua</name>
    <name type="common">Yeast</name>
    <name type="synonym">Kazachstania exigua</name>
    <dbReference type="NCBI Taxonomy" id="34358"/>
    <lineage>
        <taxon>Eukaryota</taxon>
        <taxon>Fungi</taxon>
        <taxon>Dikarya</taxon>
        <taxon>Ascomycota</taxon>
        <taxon>Saccharomycotina</taxon>
        <taxon>Saccharomycetes</taxon>
        <taxon>Saccharomycetales</taxon>
        <taxon>Saccharomycetaceae</taxon>
        <taxon>Maudiozyma</taxon>
    </lineage>
</organism>
<dbReference type="CDD" id="cd00586">
    <property type="entry name" value="4HBT"/>
    <property type="match status" value="1"/>
</dbReference>
<name>A0A9P7B9J2_MAUEX</name>
<dbReference type="SUPFAM" id="SSF54637">
    <property type="entry name" value="Thioesterase/thiol ester dehydrase-isomerase"/>
    <property type="match status" value="1"/>
</dbReference>
<protein>
    <recommendedName>
        <fullName evidence="4">Thioesterase domain-containing protein</fullName>
    </recommendedName>
</protein>
<dbReference type="Gene3D" id="3.10.129.10">
    <property type="entry name" value="Hotdog Thioesterase"/>
    <property type="match status" value="1"/>
</dbReference>
<evidence type="ECO:0000256" key="1">
    <source>
        <dbReference type="ARBA" id="ARBA00038476"/>
    </source>
</evidence>
<dbReference type="PANTHER" id="PTHR12475">
    <property type="match status" value="1"/>
</dbReference>
<proteinExistence type="inferred from homology"/>
<comment type="similarity">
    <text evidence="1">Belongs to the lcsJ thioesterase family.</text>
</comment>
<dbReference type="InterPro" id="IPR029069">
    <property type="entry name" value="HotDog_dom_sf"/>
</dbReference>
<dbReference type="OrthoDB" id="265761at2759"/>
<evidence type="ECO:0000313" key="2">
    <source>
        <dbReference type="EMBL" id="KAG0668136.1"/>
    </source>
</evidence>
<evidence type="ECO:0008006" key="4">
    <source>
        <dbReference type="Google" id="ProtNLM"/>
    </source>
</evidence>
<accession>A0A9P7B9J2</accession>
<dbReference type="InterPro" id="IPR051490">
    <property type="entry name" value="THEM6_lcsJ_thioesterase"/>
</dbReference>
<dbReference type="PANTHER" id="PTHR12475:SF4">
    <property type="entry name" value="PROTEIN THEM6"/>
    <property type="match status" value="1"/>
</dbReference>
<dbReference type="AlphaFoldDB" id="A0A9P7B9J2"/>
<gene>
    <name evidence="2" type="ORF">C6P45_004982</name>
</gene>
<reference evidence="2 3" key="1">
    <citation type="submission" date="2020-11" db="EMBL/GenBank/DDBJ databases">
        <title>Kefir isolates.</title>
        <authorList>
            <person name="Marcisauskas S."/>
            <person name="Kim Y."/>
            <person name="Blasche S."/>
        </authorList>
    </citation>
    <scope>NUCLEOTIDE SEQUENCE [LARGE SCALE GENOMIC DNA]</scope>
    <source>
        <strain evidence="2 3">OG2</strain>
    </source>
</reference>
<evidence type="ECO:0000313" key="3">
    <source>
        <dbReference type="Proteomes" id="UP000750334"/>
    </source>
</evidence>
<sequence length="232" mass="27199">MGLTCKIFKWLFGLYLLSSYKTVPGAYFIRFYYAVLPPLVIPMMKRNKNTANIKKLQSNEFGVLSYNRYKTYASPMECDAYLHKNNATYFTELDISRGELMAKILQKLFLESKTYPFVPVANVFTNFLKEIKPFESYTVSSSIICWDEKWIYVASRFMKKNNTVLCSFSLTKYVLKDGRKTIAPKDAFEYCGIYNEKVEQISQENYKILSENSGFHDTTKLEQIKYDYMLLD</sequence>
<dbReference type="EMBL" id="PUHR01000078">
    <property type="protein sequence ID" value="KAG0668136.1"/>
    <property type="molecule type" value="Genomic_DNA"/>
</dbReference>
<dbReference type="Pfam" id="PF13279">
    <property type="entry name" value="4HBT_2"/>
    <property type="match status" value="1"/>
</dbReference>
<keyword evidence="3" id="KW-1185">Reference proteome</keyword>
<dbReference type="Proteomes" id="UP000750334">
    <property type="component" value="Unassembled WGS sequence"/>
</dbReference>
<comment type="caution">
    <text evidence="2">The sequence shown here is derived from an EMBL/GenBank/DDBJ whole genome shotgun (WGS) entry which is preliminary data.</text>
</comment>